<dbReference type="InterPro" id="IPR041698">
    <property type="entry name" value="Methyltransf_25"/>
</dbReference>
<sequence>MKESEDVFRRVRLICPRCRQGNLETASERAVLCPVCDARYPREGRLVDLLPERNSPLSAPQHVMESSLVVPIYDSLLWRRNPLLQMFMGLTFDEEAATILHALRLKPGATVLDLACGTGIYGRRIAERFPVSFVIGLDLSLPMLEFADRRFDAQSSQDLLLIHGDAQDLPFGDGTMDAVLCGGALHLFPDPAKAIGEAGRVVRPGGAFAAAAYYRRQSWLSLFVEQIAGLIGGIRGHSRDEYLQMMHDAGFEQADLLHEGPVWMVLYGVKG</sequence>
<dbReference type="CDD" id="cd02440">
    <property type="entry name" value="AdoMet_MTases"/>
    <property type="match status" value="1"/>
</dbReference>
<dbReference type="SUPFAM" id="SSF53335">
    <property type="entry name" value="S-adenosyl-L-methionine-dependent methyltransferases"/>
    <property type="match status" value="1"/>
</dbReference>
<dbReference type="EMBL" id="CAADRM010000046">
    <property type="protein sequence ID" value="VFU12527.1"/>
    <property type="molecule type" value="Genomic_DNA"/>
</dbReference>
<reference evidence="2" key="1">
    <citation type="submission" date="2019-03" db="EMBL/GenBank/DDBJ databases">
        <authorList>
            <person name="Hao L."/>
        </authorList>
    </citation>
    <scope>NUCLEOTIDE SEQUENCE</scope>
</reference>
<gene>
    <name evidence="2" type="ORF">SCFA_140012</name>
</gene>
<name>A0A485LYI9_9ZZZZ</name>
<protein>
    <recommendedName>
        <fullName evidence="1">Methyltransferase domain-containing protein</fullName>
    </recommendedName>
</protein>
<dbReference type="InterPro" id="IPR029063">
    <property type="entry name" value="SAM-dependent_MTases_sf"/>
</dbReference>
<evidence type="ECO:0000259" key="1">
    <source>
        <dbReference type="Pfam" id="PF13649"/>
    </source>
</evidence>
<dbReference type="Pfam" id="PF13649">
    <property type="entry name" value="Methyltransf_25"/>
    <property type="match status" value="1"/>
</dbReference>
<accession>A0A485LYI9</accession>
<dbReference type="Gene3D" id="3.40.50.150">
    <property type="entry name" value="Vaccinia Virus protein VP39"/>
    <property type="match status" value="1"/>
</dbReference>
<dbReference type="GO" id="GO:0008168">
    <property type="term" value="F:methyltransferase activity"/>
    <property type="evidence" value="ECO:0007669"/>
    <property type="project" value="TreeGrafter"/>
</dbReference>
<proteinExistence type="predicted"/>
<dbReference type="AlphaFoldDB" id="A0A485LYI9"/>
<dbReference type="PANTHER" id="PTHR43591">
    <property type="entry name" value="METHYLTRANSFERASE"/>
    <property type="match status" value="1"/>
</dbReference>
<evidence type="ECO:0000313" key="2">
    <source>
        <dbReference type="EMBL" id="VFU12527.1"/>
    </source>
</evidence>
<organism evidence="2">
    <name type="scientific">anaerobic digester metagenome</name>
    <dbReference type="NCBI Taxonomy" id="1263854"/>
    <lineage>
        <taxon>unclassified sequences</taxon>
        <taxon>metagenomes</taxon>
        <taxon>ecological metagenomes</taxon>
    </lineage>
</organism>
<dbReference type="PANTHER" id="PTHR43591:SF24">
    <property type="entry name" value="2-METHOXY-6-POLYPRENYL-1,4-BENZOQUINOL METHYLASE, MITOCHONDRIAL"/>
    <property type="match status" value="1"/>
</dbReference>
<feature type="domain" description="Methyltransferase" evidence="1">
    <location>
        <begin position="111"/>
        <end position="206"/>
    </location>
</feature>